<evidence type="ECO:0000313" key="2">
    <source>
        <dbReference type="EMBL" id="ORB05742.1"/>
    </source>
</evidence>
<organism evidence="2 3">
    <name type="scientific">Mycobacterium intermedium</name>
    <dbReference type="NCBI Taxonomy" id="28445"/>
    <lineage>
        <taxon>Bacteria</taxon>
        <taxon>Bacillati</taxon>
        <taxon>Actinomycetota</taxon>
        <taxon>Actinomycetes</taxon>
        <taxon>Mycobacteriales</taxon>
        <taxon>Mycobacteriaceae</taxon>
        <taxon>Mycobacterium</taxon>
        <taxon>Mycobacterium simiae complex</taxon>
    </lineage>
</organism>
<gene>
    <name evidence="2" type="ORF">BST27_12290</name>
</gene>
<feature type="region of interest" description="Disordered" evidence="1">
    <location>
        <begin position="109"/>
        <end position="152"/>
    </location>
</feature>
<dbReference type="Proteomes" id="UP000192739">
    <property type="component" value="Unassembled WGS sequence"/>
</dbReference>
<dbReference type="RefSeq" id="WP_069419468.1">
    <property type="nucleotide sequence ID" value="NZ_CBCRZH010000024.1"/>
</dbReference>
<protein>
    <recommendedName>
        <fullName evidence="4">DUF4393 domain-containing protein</fullName>
    </recommendedName>
</protein>
<proteinExistence type="predicted"/>
<dbReference type="EMBL" id="MVHT01000028">
    <property type="protein sequence ID" value="ORB05742.1"/>
    <property type="molecule type" value="Genomic_DNA"/>
</dbReference>
<dbReference type="Pfam" id="PF14337">
    <property type="entry name" value="Abi_alpha"/>
    <property type="match status" value="1"/>
</dbReference>
<feature type="compositionally biased region" description="Low complexity" evidence="1">
    <location>
        <begin position="119"/>
        <end position="128"/>
    </location>
</feature>
<accession>A0A1E3SER9</accession>
<evidence type="ECO:0000313" key="3">
    <source>
        <dbReference type="Proteomes" id="UP000192739"/>
    </source>
</evidence>
<evidence type="ECO:0008006" key="4">
    <source>
        <dbReference type="Google" id="ProtNLM"/>
    </source>
</evidence>
<dbReference type="AlphaFoldDB" id="A0A1E3SER9"/>
<comment type="caution">
    <text evidence="2">The sequence shown here is derived from an EMBL/GenBank/DDBJ whole genome shotgun (WGS) entry which is preliminary data.</text>
</comment>
<dbReference type="InterPro" id="IPR025506">
    <property type="entry name" value="Abi_alpha"/>
</dbReference>
<dbReference type="STRING" id="28445.BHQ20_12585"/>
<reference evidence="2 3" key="1">
    <citation type="submission" date="2017-02" db="EMBL/GenBank/DDBJ databases">
        <title>The new phylogeny of genus Mycobacterium.</title>
        <authorList>
            <person name="Tortoli E."/>
            <person name="Trovato A."/>
            <person name="Cirillo D.M."/>
        </authorList>
    </citation>
    <scope>NUCLEOTIDE SEQUENCE [LARGE SCALE GENOMIC DNA]</scope>
    <source>
        <strain evidence="2 3">DSM 44049</strain>
    </source>
</reference>
<name>A0A1E3SER9_MYCIE</name>
<dbReference type="Gene3D" id="3.30.110.190">
    <property type="match status" value="1"/>
</dbReference>
<evidence type="ECO:0000256" key="1">
    <source>
        <dbReference type="SAM" id="MobiDB-lite"/>
    </source>
</evidence>
<keyword evidence="3" id="KW-1185">Reference proteome</keyword>
<sequence>MSESNGQTGRELAQDGETHRPAELEAYAQFSTALRDAAGVVEHTRGLFVQTLRAVTHPRDAVTGFTNLINYLSNSNSAVREIAAAANGTSPREVVEIEAAVLPAAALDGEQSAPESNGSAATPAKTSPAPAPVEHAEPAPAAEGNKGGLLGTMSRVASRPVGMFAETLRQVQQVQHGVAPSAAIDNVVSSFLGTTGVRDETAELKKRGEALIRVSCKPEYSRRDVHPSFSNILDELLPDEARILRFLAVAGTQPAIDVRTKTLFQVGSVKLAGGVNMITEMAGCKWLDRGYHYLANLNRLGLIDFSKEPVEDYRRYALLEVQPAAVAAMARAPRSISVYRSISLTSFGKQFVAACIDTEGYNGGGWATDGRQDKIIGKGPPS</sequence>